<evidence type="ECO:0000313" key="3">
    <source>
        <dbReference type="Proteomes" id="UP001152747"/>
    </source>
</evidence>
<reference evidence="2" key="1">
    <citation type="submission" date="2022-11" db="EMBL/GenBank/DDBJ databases">
        <authorList>
            <person name="Kikuchi T."/>
        </authorList>
    </citation>
    <scope>NUCLEOTIDE SEQUENCE</scope>
    <source>
        <strain evidence="2">PS1010</strain>
    </source>
</reference>
<organism evidence="2 3">
    <name type="scientific">Caenorhabditis angaria</name>
    <dbReference type="NCBI Taxonomy" id="860376"/>
    <lineage>
        <taxon>Eukaryota</taxon>
        <taxon>Metazoa</taxon>
        <taxon>Ecdysozoa</taxon>
        <taxon>Nematoda</taxon>
        <taxon>Chromadorea</taxon>
        <taxon>Rhabditida</taxon>
        <taxon>Rhabditina</taxon>
        <taxon>Rhabditomorpha</taxon>
        <taxon>Rhabditoidea</taxon>
        <taxon>Rhabditidae</taxon>
        <taxon>Peloderinae</taxon>
        <taxon>Caenorhabditis</taxon>
    </lineage>
</organism>
<feature type="signal peptide" evidence="1">
    <location>
        <begin position="1"/>
        <end position="19"/>
    </location>
</feature>
<dbReference type="Proteomes" id="UP001152747">
    <property type="component" value="Unassembled WGS sequence"/>
</dbReference>
<comment type="caution">
    <text evidence="2">The sequence shown here is derived from an EMBL/GenBank/DDBJ whole genome shotgun (WGS) entry which is preliminary data.</text>
</comment>
<name>A0A9P1NBB3_9PELO</name>
<evidence type="ECO:0000313" key="2">
    <source>
        <dbReference type="EMBL" id="CAI5456625.1"/>
    </source>
</evidence>
<protein>
    <submittedName>
        <fullName evidence="2">Uncharacterized protein</fullName>
    </submittedName>
</protein>
<dbReference type="EMBL" id="CANHGI010000006">
    <property type="protein sequence ID" value="CAI5456625.1"/>
    <property type="molecule type" value="Genomic_DNA"/>
</dbReference>
<proteinExistence type="predicted"/>
<gene>
    <name evidence="2" type="ORF">CAMP_LOCUS19262</name>
</gene>
<feature type="chain" id="PRO_5040325479" evidence="1">
    <location>
        <begin position="20"/>
        <end position="92"/>
    </location>
</feature>
<accession>A0A9P1NBB3</accession>
<keyword evidence="3" id="KW-1185">Reference proteome</keyword>
<keyword evidence="1" id="KW-0732">Signal</keyword>
<sequence length="92" mass="10941">MIWPMFLLTILAIFHAVASEEPKKQEAVKDMGLQFKLKLDEGWREYPEYAERFPDANTINEDFIDRFLFAQSVRPTTPKSENPEREIYSPMW</sequence>
<dbReference type="AlphaFoldDB" id="A0A9P1NBB3"/>
<evidence type="ECO:0000256" key="1">
    <source>
        <dbReference type="SAM" id="SignalP"/>
    </source>
</evidence>